<evidence type="ECO:0000313" key="1">
    <source>
        <dbReference type="EMBL" id="NMH77949.1"/>
    </source>
</evidence>
<organism evidence="1 2">
    <name type="scientific">Pseudonocardia xinjiangensis</name>
    <dbReference type="NCBI Taxonomy" id="75289"/>
    <lineage>
        <taxon>Bacteria</taxon>
        <taxon>Bacillati</taxon>
        <taxon>Actinomycetota</taxon>
        <taxon>Actinomycetes</taxon>
        <taxon>Pseudonocardiales</taxon>
        <taxon>Pseudonocardiaceae</taxon>
        <taxon>Pseudonocardia</taxon>
    </lineage>
</organism>
<dbReference type="RefSeq" id="WP_169396021.1">
    <property type="nucleotide sequence ID" value="NZ_BAAAJH010000013.1"/>
</dbReference>
<comment type="caution">
    <text evidence="1">The sequence shown here is derived from an EMBL/GenBank/DDBJ whole genome shotgun (WGS) entry which is preliminary data.</text>
</comment>
<protein>
    <submittedName>
        <fullName evidence="1">Uncharacterized protein</fullName>
    </submittedName>
</protein>
<accession>A0ABX1RDJ0</accession>
<keyword evidence="2" id="KW-1185">Reference proteome</keyword>
<evidence type="ECO:0000313" key="2">
    <source>
        <dbReference type="Proteomes" id="UP001296706"/>
    </source>
</evidence>
<dbReference type="EMBL" id="JAAXKY010000033">
    <property type="protein sequence ID" value="NMH77949.1"/>
    <property type="molecule type" value="Genomic_DNA"/>
</dbReference>
<name>A0ABX1RDJ0_9PSEU</name>
<reference evidence="1 2" key="1">
    <citation type="submission" date="2020-04" db="EMBL/GenBank/DDBJ databases">
        <authorList>
            <person name="Klaysubun C."/>
            <person name="Duangmal K."/>
            <person name="Lipun K."/>
        </authorList>
    </citation>
    <scope>NUCLEOTIDE SEQUENCE [LARGE SCALE GENOMIC DNA]</scope>
    <source>
        <strain evidence="1 2">JCM 11839</strain>
    </source>
</reference>
<sequence length="197" mass="20602">MGSGPPVQDIGSTGAKCYAATATVHWRTAMDIRSAVFDLIDGDLALRALGVAHGCCGRHGQASCRRIPGSCFIVMEWAADDNPSAPAGAELLTVRAHLPTERSSQHLILDLLLHRTRAVLSAGTADGPITSLHRGTSPDVVHSDFGTVFKSSTFQVAPRRPAAAQTGQRLTLSTWSGYDDLRLAAIGAAGAASLSMN</sequence>
<proteinExistence type="predicted"/>
<gene>
    <name evidence="1" type="ORF">HF577_12750</name>
</gene>
<dbReference type="Proteomes" id="UP001296706">
    <property type="component" value="Unassembled WGS sequence"/>
</dbReference>